<evidence type="ECO:0000256" key="1">
    <source>
        <dbReference type="ARBA" id="ARBA00023002"/>
    </source>
</evidence>
<dbReference type="EC" id="1.14.14.12" evidence="3"/>
<dbReference type="GO" id="GO:0050660">
    <property type="term" value="F:flavin adenine dinucleotide binding"/>
    <property type="evidence" value="ECO:0007669"/>
    <property type="project" value="InterPro"/>
</dbReference>
<dbReference type="InterPro" id="IPR046373">
    <property type="entry name" value="Acyl-CoA_Oxase/DH_mid-dom_sf"/>
</dbReference>
<dbReference type="Gene3D" id="1.10.540.10">
    <property type="entry name" value="Acyl-CoA dehydrogenase/oxidase, N-terminal domain"/>
    <property type="match status" value="1"/>
</dbReference>
<evidence type="ECO:0000259" key="2">
    <source>
        <dbReference type="Pfam" id="PF08028"/>
    </source>
</evidence>
<dbReference type="PANTHER" id="PTHR48083">
    <property type="entry name" value="MEDIUM-CHAIN SPECIFIC ACYL-COA DEHYDROGENASE, MITOCHONDRIAL-RELATED"/>
    <property type="match status" value="1"/>
</dbReference>
<keyword evidence="4" id="KW-1185">Reference proteome</keyword>
<dbReference type="Gene3D" id="2.40.110.10">
    <property type="entry name" value="Butyryl-CoA Dehydrogenase, subunit A, domain 2"/>
    <property type="match status" value="1"/>
</dbReference>
<dbReference type="AlphaFoldDB" id="A0A7K0D747"/>
<organism evidence="3 4">
    <name type="scientific">Nocardia macrotermitis</name>
    <dbReference type="NCBI Taxonomy" id="2585198"/>
    <lineage>
        <taxon>Bacteria</taxon>
        <taxon>Bacillati</taxon>
        <taxon>Actinomycetota</taxon>
        <taxon>Actinomycetes</taxon>
        <taxon>Mycobacteriales</taxon>
        <taxon>Nocardiaceae</taxon>
        <taxon>Nocardia</taxon>
    </lineage>
</organism>
<dbReference type="InterPro" id="IPR013107">
    <property type="entry name" value="Acyl-CoA_DH_C"/>
</dbReference>
<evidence type="ECO:0000313" key="4">
    <source>
        <dbReference type="Proteomes" id="UP000438448"/>
    </source>
</evidence>
<dbReference type="GO" id="GO:0003995">
    <property type="term" value="F:acyl-CoA dehydrogenase activity"/>
    <property type="evidence" value="ECO:0007669"/>
    <property type="project" value="TreeGrafter"/>
</dbReference>
<accession>A0A7K0D747</accession>
<dbReference type="SUPFAM" id="SSF56645">
    <property type="entry name" value="Acyl-CoA dehydrogenase NM domain-like"/>
    <property type="match status" value="1"/>
</dbReference>
<name>A0A7K0D747_9NOCA</name>
<dbReference type="Gene3D" id="1.20.140.10">
    <property type="entry name" value="Butyryl-CoA Dehydrogenase, subunit A, domain 3"/>
    <property type="match status" value="1"/>
</dbReference>
<feature type="domain" description="Acyl-CoA dehydrogenase C-terminal" evidence="2">
    <location>
        <begin position="238"/>
        <end position="367"/>
    </location>
</feature>
<dbReference type="Pfam" id="PF08028">
    <property type="entry name" value="Acyl-CoA_dh_2"/>
    <property type="match status" value="1"/>
</dbReference>
<dbReference type="EMBL" id="WEGK01000010">
    <property type="protein sequence ID" value="MQY21575.1"/>
    <property type="molecule type" value="Genomic_DNA"/>
</dbReference>
<comment type="caution">
    <text evidence="3">The sequence shown here is derived from an EMBL/GenBank/DDBJ whole genome shotgun (WGS) entry which is preliminary data.</text>
</comment>
<reference evidence="3 4" key="1">
    <citation type="submission" date="2019-10" db="EMBL/GenBank/DDBJ databases">
        <title>Nocardia macrotermitis sp. nov. and Nocardia aurantia sp. nov., isolated from the gut of fungus growing-termite Macrotermes natalensis.</title>
        <authorList>
            <person name="Benndorf R."/>
            <person name="Schwitalla J."/>
            <person name="Martin K."/>
            <person name="De Beer W."/>
            <person name="Kaster A.-K."/>
            <person name="Vollmers J."/>
            <person name="Poulsen M."/>
            <person name="Beemelmanns C."/>
        </authorList>
    </citation>
    <scope>NUCLEOTIDE SEQUENCE [LARGE SCALE GENOMIC DNA]</scope>
    <source>
        <strain evidence="3 4">RB20</strain>
    </source>
</reference>
<protein>
    <submittedName>
        <fullName evidence="3">Flavin-dependent monooxygenase, oxygenase subunit HsaA</fullName>
        <ecNumber evidence="3">1.14.14.12</ecNumber>
    </submittedName>
</protein>
<keyword evidence="1 3" id="KW-0560">Oxidoreductase</keyword>
<dbReference type="GO" id="GO:0033539">
    <property type="term" value="P:fatty acid beta-oxidation using acyl-CoA dehydrogenase"/>
    <property type="evidence" value="ECO:0007669"/>
    <property type="project" value="TreeGrafter"/>
</dbReference>
<dbReference type="GO" id="GO:0036383">
    <property type="term" value="F:3-hydroxy-9,10-secoandrosta-1,3,5(10)-triene-9,17-dione monooxygenase activity"/>
    <property type="evidence" value="ECO:0007669"/>
    <property type="project" value="UniProtKB-EC"/>
</dbReference>
<dbReference type="InterPro" id="IPR050741">
    <property type="entry name" value="Acyl-CoA_dehydrogenase"/>
</dbReference>
<evidence type="ECO:0000313" key="3">
    <source>
        <dbReference type="EMBL" id="MQY21575.1"/>
    </source>
</evidence>
<gene>
    <name evidence="3" type="primary">hsaA_5</name>
    <name evidence="3" type="ORF">NRB20_46880</name>
</gene>
<dbReference type="PANTHER" id="PTHR48083:SF19">
    <property type="entry name" value="FLAVIN-DEPENDENT MONOOXYGENASE, OXYGENASE SUBUNIT HSAA"/>
    <property type="match status" value="1"/>
</dbReference>
<keyword evidence="3" id="KW-0503">Monooxygenase</keyword>
<dbReference type="InterPro" id="IPR037069">
    <property type="entry name" value="AcylCoA_DH/ox_N_sf"/>
</dbReference>
<dbReference type="SUPFAM" id="SSF47203">
    <property type="entry name" value="Acyl-CoA dehydrogenase C-terminal domain-like"/>
    <property type="match status" value="1"/>
</dbReference>
<dbReference type="Proteomes" id="UP000438448">
    <property type="component" value="Unassembled WGS sequence"/>
</dbReference>
<dbReference type="PIRSF" id="PIRSF016578">
    <property type="entry name" value="HsaA"/>
    <property type="match status" value="1"/>
</dbReference>
<dbReference type="RefSeq" id="WP_319945294.1">
    <property type="nucleotide sequence ID" value="NZ_WEGK01000010.1"/>
</dbReference>
<dbReference type="GO" id="GO:0005737">
    <property type="term" value="C:cytoplasm"/>
    <property type="evidence" value="ECO:0007669"/>
    <property type="project" value="TreeGrafter"/>
</dbReference>
<dbReference type="InterPro" id="IPR009100">
    <property type="entry name" value="AcylCoA_DH/oxidase_NM_dom_sf"/>
</dbReference>
<sequence length="393" mass="42576">MAHEVVERIEKLGPEFAALAQENETLGRLSDKTAELMRAAGVIRLLQPEEYGGYAAHPRDFAEAVMALARYDGAAGWVAGVVGVHPWELAQMDPRVAQDVWGENPDIWIASPYMPSGIADPVAGGYTLTGRWPFSSGSDHCDWNFLGALRGDGKGKPAQPPAVLHVLVPRSDAPIIQDTWDVIGLCGTGSKDVVVENAFLPEYRTVDQTDVQFGTAATRFGRTETLYQLPFTSMFPLGITSAVIGICEGGLALHLAQQRDRVAVTGVQVKDDPYVLFAAGEAAAEIQASRMQLIDGISGLYDKMEAGVELTIEDRSMVRRNQVRCAWRAVAALDQIFARSGGNAPRRNNPLQRCWRDAHVGLAHMIHVPGVAYHANSLTAMGLDLPPAMQVLI</sequence>
<dbReference type="InterPro" id="IPR036250">
    <property type="entry name" value="AcylCo_DH-like_C"/>
</dbReference>
<proteinExistence type="predicted"/>